<dbReference type="OrthoDB" id="4807612at2"/>
<reference evidence="2 3" key="1">
    <citation type="submission" date="2018-10" db="EMBL/GenBank/DDBJ databases">
        <authorList>
            <person name="Li J."/>
        </authorList>
    </citation>
    <scope>NUCLEOTIDE SEQUENCE [LARGE SCALE GENOMIC DNA]</scope>
    <source>
        <strain evidence="2 3">CCTCC AB209002</strain>
    </source>
</reference>
<dbReference type="Proteomes" id="UP000270299">
    <property type="component" value="Unassembled WGS sequence"/>
</dbReference>
<sequence length="69" mass="7437">MDNYWVNAIWSLIPTVLVGVIFWLVLRGIIRADRVERAAYADLEAAERSRLGLPPAPATSPGGSAEGSV</sequence>
<dbReference type="RefSeq" id="WP_121673771.1">
    <property type="nucleotide sequence ID" value="NZ_BMXM01000003.1"/>
</dbReference>
<feature type="transmembrane region" description="Helical" evidence="1">
    <location>
        <begin position="6"/>
        <end position="26"/>
    </location>
</feature>
<comment type="caution">
    <text evidence="2">The sequence shown here is derived from an EMBL/GenBank/DDBJ whole genome shotgun (WGS) entry which is preliminary data.</text>
</comment>
<name>A0A3L6ZLF1_9MICO</name>
<organism evidence="2 3">
    <name type="scientific">Mycetocola manganoxydans</name>
    <dbReference type="NCBI Taxonomy" id="699879"/>
    <lineage>
        <taxon>Bacteria</taxon>
        <taxon>Bacillati</taxon>
        <taxon>Actinomycetota</taxon>
        <taxon>Actinomycetes</taxon>
        <taxon>Micrococcales</taxon>
        <taxon>Microbacteriaceae</taxon>
        <taxon>Mycetocola</taxon>
    </lineage>
</organism>
<keyword evidence="1" id="KW-0812">Transmembrane</keyword>
<accession>A0A3L6ZLF1</accession>
<protein>
    <submittedName>
        <fullName evidence="2">Uncharacterized protein</fullName>
    </submittedName>
</protein>
<evidence type="ECO:0000313" key="2">
    <source>
        <dbReference type="EMBL" id="RLP68653.1"/>
    </source>
</evidence>
<keyword evidence="1" id="KW-0472">Membrane</keyword>
<evidence type="ECO:0000256" key="1">
    <source>
        <dbReference type="SAM" id="Phobius"/>
    </source>
</evidence>
<proteinExistence type="predicted"/>
<evidence type="ECO:0000313" key="3">
    <source>
        <dbReference type="Proteomes" id="UP000270299"/>
    </source>
</evidence>
<keyword evidence="3" id="KW-1185">Reference proteome</keyword>
<gene>
    <name evidence="2" type="ORF">D9V29_13070</name>
</gene>
<dbReference type="EMBL" id="RCUV01000019">
    <property type="protein sequence ID" value="RLP68653.1"/>
    <property type="molecule type" value="Genomic_DNA"/>
</dbReference>
<dbReference type="AlphaFoldDB" id="A0A3L6ZLF1"/>
<keyword evidence="1" id="KW-1133">Transmembrane helix</keyword>